<evidence type="ECO:0000256" key="1">
    <source>
        <dbReference type="ARBA" id="ARBA00010515"/>
    </source>
</evidence>
<dbReference type="PANTHER" id="PTHR48081">
    <property type="entry name" value="AB HYDROLASE SUPERFAMILY PROTEIN C4A8.06C"/>
    <property type="match status" value="1"/>
</dbReference>
<proteinExistence type="inferred from homology"/>
<dbReference type="PROSITE" id="PS01174">
    <property type="entry name" value="LIPASE_GDXG_SER"/>
    <property type="match status" value="1"/>
</dbReference>
<evidence type="ECO:0000256" key="2">
    <source>
        <dbReference type="ARBA" id="ARBA00022801"/>
    </source>
</evidence>
<dbReference type="InterPro" id="IPR050300">
    <property type="entry name" value="GDXG_lipolytic_enzyme"/>
</dbReference>
<comment type="caution">
    <text evidence="5">The sequence shown here is derived from an EMBL/GenBank/DDBJ whole genome shotgun (WGS) entry which is preliminary data.</text>
</comment>
<evidence type="ECO:0000313" key="5">
    <source>
        <dbReference type="EMBL" id="MFD2095525.1"/>
    </source>
</evidence>
<keyword evidence="6" id="KW-1185">Reference proteome</keyword>
<dbReference type="RefSeq" id="WP_345340403.1">
    <property type="nucleotide sequence ID" value="NZ_BAABLI010000014.1"/>
</dbReference>
<feature type="domain" description="Alpha/beta hydrolase fold-3" evidence="4">
    <location>
        <begin position="76"/>
        <end position="276"/>
    </location>
</feature>
<dbReference type="EMBL" id="JBHUHT010000009">
    <property type="protein sequence ID" value="MFD2095525.1"/>
    <property type="molecule type" value="Genomic_DNA"/>
</dbReference>
<dbReference type="Gene3D" id="3.40.50.1820">
    <property type="entry name" value="alpha/beta hydrolase"/>
    <property type="match status" value="1"/>
</dbReference>
<keyword evidence="2 5" id="KW-0378">Hydrolase</keyword>
<protein>
    <submittedName>
        <fullName evidence="5">Alpha/beta hydrolase</fullName>
    </submittedName>
</protein>
<accession>A0ABW4XJR8</accession>
<dbReference type="InterPro" id="IPR029058">
    <property type="entry name" value="AB_hydrolase_fold"/>
</dbReference>
<feature type="active site" evidence="3">
    <location>
        <position position="150"/>
    </location>
</feature>
<gene>
    <name evidence="5" type="ORF">ACFSJ3_05960</name>
</gene>
<organism evidence="5 6">
    <name type="scientific">Corallincola platygyrae</name>
    <dbReference type="NCBI Taxonomy" id="1193278"/>
    <lineage>
        <taxon>Bacteria</taxon>
        <taxon>Pseudomonadati</taxon>
        <taxon>Pseudomonadota</taxon>
        <taxon>Gammaproteobacteria</taxon>
        <taxon>Alteromonadales</taxon>
        <taxon>Psychromonadaceae</taxon>
        <taxon>Corallincola</taxon>
    </lineage>
</organism>
<dbReference type="PANTHER" id="PTHR48081:SF30">
    <property type="entry name" value="ACETYL-HYDROLASE LIPR-RELATED"/>
    <property type="match status" value="1"/>
</dbReference>
<dbReference type="GO" id="GO:0016787">
    <property type="term" value="F:hydrolase activity"/>
    <property type="evidence" value="ECO:0007669"/>
    <property type="project" value="UniProtKB-KW"/>
</dbReference>
<evidence type="ECO:0000259" key="4">
    <source>
        <dbReference type="Pfam" id="PF07859"/>
    </source>
</evidence>
<name>A0ABW4XJR8_9GAMM</name>
<dbReference type="InterPro" id="IPR033140">
    <property type="entry name" value="Lipase_GDXG_put_SER_AS"/>
</dbReference>
<dbReference type="InterPro" id="IPR013094">
    <property type="entry name" value="AB_hydrolase_3"/>
</dbReference>
<reference evidence="6" key="1">
    <citation type="journal article" date="2019" name="Int. J. Syst. Evol. Microbiol.">
        <title>The Global Catalogue of Microorganisms (GCM) 10K type strain sequencing project: providing services to taxonomists for standard genome sequencing and annotation.</title>
        <authorList>
            <consortium name="The Broad Institute Genomics Platform"/>
            <consortium name="The Broad Institute Genome Sequencing Center for Infectious Disease"/>
            <person name="Wu L."/>
            <person name="Ma J."/>
        </authorList>
    </citation>
    <scope>NUCLEOTIDE SEQUENCE [LARGE SCALE GENOMIC DNA]</scope>
    <source>
        <strain evidence="6">CGMCC 1.10992</strain>
    </source>
</reference>
<dbReference type="Pfam" id="PF07859">
    <property type="entry name" value="Abhydrolase_3"/>
    <property type="match status" value="1"/>
</dbReference>
<evidence type="ECO:0000256" key="3">
    <source>
        <dbReference type="PROSITE-ProRule" id="PRU10038"/>
    </source>
</evidence>
<dbReference type="Proteomes" id="UP001597380">
    <property type="component" value="Unassembled WGS sequence"/>
</dbReference>
<comment type="similarity">
    <text evidence="1">Belongs to the 'GDXG' lipolytic enzyme family.</text>
</comment>
<evidence type="ECO:0000313" key="6">
    <source>
        <dbReference type="Proteomes" id="UP001597380"/>
    </source>
</evidence>
<sequence length="313" mass="34481">MASWQSKAFNQLLVRVMRNRLERCDNVFDMRKVIDGIDRLGSFINHPSDLFSIPFKAGSLPCEWVEMPNCQRDGVILYFHGGGFCFKSPLVHNAVLARLTEQTGLRGMMVDYPLAPEHPYPCALEACLASYRWLLAHGVPPQSIVMAGDSAGGNLALSSLVKLREDNQPLPAAVVLFSPSVDMALTGESAFAKRNIDPFFALPTLLLMRNSYLNGHSPCDPNISPLYADLHGLPPMMVHVGSDEVLLDDSIRLADKVKEQGGKAHLNIWEGMPHVFPIFHQLPEAQQAISQCGAFILEQIARLESPLPEANVG</sequence>
<dbReference type="SUPFAM" id="SSF53474">
    <property type="entry name" value="alpha/beta-Hydrolases"/>
    <property type="match status" value="1"/>
</dbReference>